<feature type="domain" description="Polysaccharide chain length determinant N-terminal" evidence="7">
    <location>
        <begin position="12"/>
        <end position="61"/>
    </location>
</feature>
<sequence>MNNNVIERNEIDKLFTLIKTYKTLVIILTIMGTILSIIYASVVHKPIYSALVLIQVGKENRSLIEPIKPLELKLINKYNVNATNKALPRVYKIKIRDKKNGIIRLQAKGYDKEELSAFLEEKVSEIVTEHNTQLDNFIKTKNEKIDLSNDMLQKVDDEIREIKLSHKSHDKALSTLDNNQQALINMNLLQMIRGDGILERAYNRRDVYIREINTAKRQILKKYTYETQMIDNVKVEDKPVTLSKFMIMVLGIVGFFILSTLLALFISFLPEKKKKANGIS</sequence>
<evidence type="ECO:0000256" key="2">
    <source>
        <dbReference type="ARBA" id="ARBA00022475"/>
    </source>
</evidence>
<evidence type="ECO:0000256" key="3">
    <source>
        <dbReference type="ARBA" id="ARBA00022692"/>
    </source>
</evidence>
<dbReference type="AlphaFoldDB" id="A0A6S6T7J7"/>
<feature type="transmembrane region" description="Helical" evidence="6">
    <location>
        <begin position="21"/>
        <end position="42"/>
    </location>
</feature>
<accession>A0A6S6T7J7</accession>
<comment type="subcellular location">
    <subcellularLocation>
        <location evidence="1">Cell membrane</location>
        <topology evidence="1">Multi-pass membrane protein</topology>
    </subcellularLocation>
</comment>
<organism evidence="8">
    <name type="scientific">uncultured Sulfurovum sp</name>
    <dbReference type="NCBI Taxonomy" id="269237"/>
    <lineage>
        <taxon>Bacteria</taxon>
        <taxon>Pseudomonadati</taxon>
        <taxon>Campylobacterota</taxon>
        <taxon>Epsilonproteobacteria</taxon>
        <taxon>Campylobacterales</taxon>
        <taxon>Sulfurovaceae</taxon>
        <taxon>Sulfurovum</taxon>
        <taxon>environmental samples</taxon>
    </lineage>
</organism>
<proteinExistence type="predicted"/>
<feature type="transmembrane region" description="Helical" evidence="6">
    <location>
        <begin position="245"/>
        <end position="269"/>
    </location>
</feature>
<evidence type="ECO:0000256" key="4">
    <source>
        <dbReference type="ARBA" id="ARBA00022989"/>
    </source>
</evidence>
<evidence type="ECO:0000313" key="8">
    <source>
        <dbReference type="EMBL" id="CAA6812557.1"/>
    </source>
</evidence>
<gene>
    <name evidence="8" type="ORF">HELGO_WM299</name>
</gene>
<keyword evidence="2" id="KW-1003">Cell membrane</keyword>
<keyword evidence="3 6" id="KW-0812">Transmembrane</keyword>
<protein>
    <recommendedName>
        <fullName evidence="7">Polysaccharide chain length determinant N-terminal domain-containing protein</fullName>
    </recommendedName>
</protein>
<reference evidence="8" key="1">
    <citation type="submission" date="2020-01" db="EMBL/GenBank/DDBJ databases">
        <authorList>
            <person name="Meier V. D."/>
            <person name="Meier V D."/>
        </authorList>
    </citation>
    <scope>NUCLEOTIDE SEQUENCE</scope>
    <source>
        <strain evidence="8">HLG_WM_MAG_01</strain>
    </source>
</reference>
<evidence type="ECO:0000256" key="6">
    <source>
        <dbReference type="SAM" id="Phobius"/>
    </source>
</evidence>
<name>A0A6S6T7J7_9BACT</name>
<evidence type="ECO:0000256" key="1">
    <source>
        <dbReference type="ARBA" id="ARBA00004651"/>
    </source>
</evidence>
<keyword evidence="5 6" id="KW-0472">Membrane</keyword>
<keyword evidence="4 6" id="KW-1133">Transmembrane helix</keyword>
<dbReference type="EMBL" id="CACVAS010000058">
    <property type="protein sequence ID" value="CAA6812557.1"/>
    <property type="molecule type" value="Genomic_DNA"/>
</dbReference>
<dbReference type="GO" id="GO:0005886">
    <property type="term" value="C:plasma membrane"/>
    <property type="evidence" value="ECO:0007669"/>
    <property type="project" value="UniProtKB-SubCell"/>
</dbReference>
<evidence type="ECO:0000259" key="7">
    <source>
        <dbReference type="Pfam" id="PF02706"/>
    </source>
</evidence>
<evidence type="ECO:0000256" key="5">
    <source>
        <dbReference type="ARBA" id="ARBA00023136"/>
    </source>
</evidence>
<dbReference type="InterPro" id="IPR003856">
    <property type="entry name" value="LPS_length_determ_N"/>
</dbReference>
<dbReference type="Pfam" id="PF02706">
    <property type="entry name" value="Wzz"/>
    <property type="match status" value="1"/>
</dbReference>